<dbReference type="Proteomes" id="UP000306113">
    <property type="component" value="Unassembled WGS sequence"/>
</dbReference>
<evidence type="ECO:0000313" key="2">
    <source>
        <dbReference type="EMBL" id="THD74698.1"/>
    </source>
</evidence>
<evidence type="ECO:0000313" key="3">
    <source>
        <dbReference type="Proteomes" id="UP000306113"/>
    </source>
</evidence>
<proteinExistence type="predicted"/>
<keyword evidence="3" id="KW-1185">Reference proteome</keyword>
<protein>
    <submittedName>
        <fullName evidence="2">Glyceraldehyde-3-phosphate dehydrogenase</fullName>
    </submittedName>
</protein>
<name>A0A4S3M9F2_9RHOB</name>
<keyword evidence="1" id="KW-1133">Transmembrane helix</keyword>
<dbReference type="RefSeq" id="WP_136338553.1">
    <property type="nucleotide sequence ID" value="NZ_SSMD01000003.1"/>
</dbReference>
<dbReference type="AlphaFoldDB" id="A0A4S3M9F2"/>
<accession>A0A4S3M9F2</accession>
<reference evidence="2 3" key="1">
    <citation type="submission" date="2019-04" db="EMBL/GenBank/DDBJ databases">
        <title>Draft genome sequence of Youngimonas vesicularis.</title>
        <authorList>
            <person name="Hameed A."/>
        </authorList>
    </citation>
    <scope>NUCLEOTIDE SEQUENCE [LARGE SCALE GENOMIC DNA]</scope>
    <source>
        <strain evidence="2 3">CC-AMW-E</strain>
    </source>
</reference>
<evidence type="ECO:0000256" key="1">
    <source>
        <dbReference type="SAM" id="Phobius"/>
    </source>
</evidence>
<comment type="caution">
    <text evidence="2">The sequence shown here is derived from an EMBL/GenBank/DDBJ whole genome shotgun (WGS) entry which is preliminary data.</text>
</comment>
<keyword evidence="1" id="KW-0472">Membrane</keyword>
<gene>
    <name evidence="2" type="ORF">E7681_06920</name>
</gene>
<organism evidence="2 3">
    <name type="scientific">Thalassobius vesicularis</name>
    <dbReference type="NCBI Taxonomy" id="1294297"/>
    <lineage>
        <taxon>Bacteria</taxon>
        <taxon>Pseudomonadati</taxon>
        <taxon>Pseudomonadota</taxon>
        <taxon>Alphaproteobacteria</taxon>
        <taxon>Rhodobacterales</taxon>
        <taxon>Roseobacteraceae</taxon>
        <taxon>Thalassovita</taxon>
    </lineage>
</organism>
<dbReference type="EMBL" id="SSMD01000003">
    <property type="protein sequence ID" value="THD74698.1"/>
    <property type="molecule type" value="Genomic_DNA"/>
</dbReference>
<feature type="transmembrane region" description="Helical" evidence="1">
    <location>
        <begin position="6"/>
        <end position="33"/>
    </location>
</feature>
<sequence>MTNRIAAIMAICITGLIVADIVLHDGIFVLFVMKKLAKLLDWMAFWR</sequence>
<keyword evidence="1" id="KW-0812">Transmembrane</keyword>